<evidence type="ECO:0000256" key="4">
    <source>
        <dbReference type="ARBA" id="ARBA00022912"/>
    </source>
</evidence>
<dbReference type="InterPro" id="IPR050438">
    <property type="entry name" value="LMW_PTPase"/>
</dbReference>
<organism evidence="6 7">
    <name type="scientific">Nonlabens mediterrranea</name>
    <dbReference type="NCBI Taxonomy" id="1419947"/>
    <lineage>
        <taxon>Bacteria</taxon>
        <taxon>Pseudomonadati</taxon>
        <taxon>Bacteroidota</taxon>
        <taxon>Flavobacteriia</taxon>
        <taxon>Flavobacteriales</taxon>
        <taxon>Flavobacteriaceae</taxon>
        <taxon>Nonlabens</taxon>
    </lineage>
</organism>
<comment type="caution">
    <text evidence="6">The sequence shown here is derived from an EMBL/GenBank/DDBJ whole genome shotgun (WGS) entry which is preliminary data.</text>
</comment>
<dbReference type="InterPro" id="IPR023485">
    <property type="entry name" value="Ptyr_pPase"/>
</dbReference>
<proteinExistence type="inferred from homology"/>
<dbReference type="SMART" id="SM00226">
    <property type="entry name" value="LMWPc"/>
    <property type="match status" value="1"/>
</dbReference>
<dbReference type="InterPro" id="IPR036196">
    <property type="entry name" value="Ptyr_pPase_sf"/>
</dbReference>
<accession>A0ABS0A6W9</accession>
<evidence type="ECO:0000256" key="3">
    <source>
        <dbReference type="ARBA" id="ARBA00022801"/>
    </source>
</evidence>
<keyword evidence="3" id="KW-0378">Hydrolase</keyword>
<dbReference type="CDD" id="cd16343">
    <property type="entry name" value="LMWPTP"/>
    <property type="match status" value="1"/>
</dbReference>
<protein>
    <recommendedName>
        <fullName evidence="2">protein-tyrosine-phosphatase</fullName>
        <ecNumber evidence="2">3.1.3.48</ecNumber>
    </recommendedName>
</protein>
<keyword evidence="7" id="KW-1185">Reference proteome</keyword>
<dbReference type="EC" id="3.1.3.48" evidence="2"/>
<reference evidence="6 7" key="1">
    <citation type="submission" date="2020-11" db="EMBL/GenBank/DDBJ databases">
        <title>P. mediterranea TC4 genome.</title>
        <authorList>
            <person name="Molmeret M."/>
        </authorList>
    </citation>
    <scope>NUCLEOTIDE SEQUENCE [LARGE SCALE GENOMIC DNA]</scope>
    <source>
        <strain evidence="6 7">TC4</strain>
    </source>
</reference>
<dbReference type="PANTHER" id="PTHR11717">
    <property type="entry name" value="LOW MOLECULAR WEIGHT PROTEIN TYROSINE PHOSPHATASE"/>
    <property type="match status" value="1"/>
</dbReference>
<name>A0ABS0A6W9_9FLAO</name>
<evidence type="ECO:0000256" key="2">
    <source>
        <dbReference type="ARBA" id="ARBA00013064"/>
    </source>
</evidence>
<comment type="similarity">
    <text evidence="1">Belongs to the low molecular weight phosphotyrosine protein phosphatase family.</text>
</comment>
<evidence type="ECO:0000259" key="5">
    <source>
        <dbReference type="SMART" id="SM00226"/>
    </source>
</evidence>
<dbReference type="Proteomes" id="UP001194729">
    <property type="component" value="Unassembled WGS sequence"/>
</dbReference>
<dbReference type="EMBL" id="JADKYU010000633">
    <property type="protein sequence ID" value="MBF4985049.1"/>
    <property type="molecule type" value="Genomic_DNA"/>
</dbReference>
<dbReference type="Gene3D" id="3.40.50.2300">
    <property type="match status" value="1"/>
</dbReference>
<dbReference type="PRINTS" id="PR00719">
    <property type="entry name" value="LMWPTPASE"/>
</dbReference>
<dbReference type="Pfam" id="PF01451">
    <property type="entry name" value="LMWPc"/>
    <property type="match status" value="1"/>
</dbReference>
<dbReference type="PANTHER" id="PTHR11717:SF7">
    <property type="entry name" value="LOW MOLECULAR WEIGHT PHOSPHOTYROSINE PROTEIN PHOSPHATASE"/>
    <property type="match status" value="1"/>
</dbReference>
<evidence type="ECO:0000313" key="6">
    <source>
        <dbReference type="EMBL" id="MBF4985049.1"/>
    </source>
</evidence>
<dbReference type="InterPro" id="IPR017867">
    <property type="entry name" value="Tyr_phospatase_low_mol_wt"/>
</dbReference>
<evidence type="ECO:0000313" key="7">
    <source>
        <dbReference type="Proteomes" id="UP001194729"/>
    </source>
</evidence>
<gene>
    <name evidence="6" type="ORF">FNJ87_12125</name>
</gene>
<evidence type="ECO:0000256" key="1">
    <source>
        <dbReference type="ARBA" id="ARBA00011063"/>
    </source>
</evidence>
<dbReference type="SUPFAM" id="SSF52788">
    <property type="entry name" value="Phosphotyrosine protein phosphatases I"/>
    <property type="match status" value="1"/>
</dbReference>
<keyword evidence="4" id="KW-0904">Protein phosphatase</keyword>
<sequence length="157" mass="17493">MSKTSILMVCLGNICRSPLAEGIMRSKLNFTKFNIDSAGTSGSHRGQAPDKRSIAVAKKNGLDISSQASRKLVAEDLVKFDYIFVMDNSNYRDVIALAENDEQRAKVHKIMDWAFPDEDLDVPDPYYGGDSGFENVYRMLDHVSNVIAKKLDSLTNL</sequence>
<feature type="domain" description="Phosphotyrosine protein phosphatase I" evidence="5">
    <location>
        <begin position="4"/>
        <end position="150"/>
    </location>
</feature>